<dbReference type="Gene3D" id="3.10.450.50">
    <property type="match status" value="1"/>
</dbReference>
<dbReference type="InterPro" id="IPR023006">
    <property type="entry name" value="YchJ-like"/>
</dbReference>
<accession>A0A0J1HBU4</accession>
<evidence type="ECO:0000256" key="1">
    <source>
        <dbReference type="ARBA" id="ARBA00010839"/>
    </source>
</evidence>
<sequence>MAKPDNACPCGSTLTLAQCCQPIHHDPSLAIQPAQLMRARYCAHVLGLVDFVVDTYHPSCHAEQHREAIAESVDSEWLGLEVISNEIAPSGEGFVEFNAYYRDGKEEYCLHERSRFLHEEHNGKAQWFYIDGEYPEPAEPEAPQPATSNKVGRNDPCPCGSGKKHKKCCG</sequence>
<dbReference type="Pfam" id="PF17775">
    <property type="entry name" value="YchJ_M-like"/>
    <property type="match status" value="1"/>
</dbReference>
<dbReference type="NCBIfam" id="NF002449">
    <property type="entry name" value="PRK01617.1"/>
    <property type="match status" value="1"/>
</dbReference>
<protein>
    <recommendedName>
        <fullName evidence="2">UPF0225 protein ABT56_02770</fullName>
    </recommendedName>
</protein>
<comment type="caution">
    <text evidence="5">The sequence shown here is derived from an EMBL/GenBank/DDBJ whole genome shotgun (WGS) entry which is preliminary data.</text>
</comment>
<gene>
    <name evidence="5" type="ORF">ABT56_02770</name>
</gene>
<evidence type="ECO:0000256" key="2">
    <source>
        <dbReference type="HAMAP-Rule" id="MF_00612"/>
    </source>
</evidence>
<evidence type="ECO:0000313" key="5">
    <source>
        <dbReference type="EMBL" id="KLV09135.1"/>
    </source>
</evidence>
<dbReference type="InterPro" id="IPR004027">
    <property type="entry name" value="SEC_C_motif"/>
</dbReference>
<dbReference type="SUPFAM" id="SSF103642">
    <property type="entry name" value="Sec-C motif"/>
    <property type="match status" value="1"/>
</dbReference>
<reference evidence="5 6" key="1">
    <citation type="submission" date="2015-05" db="EMBL/GenBank/DDBJ databases">
        <title>Photobacterium galathea sp. nov.</title>
        <authorList>
            <person name="Machado H."/>
            <person name="Gram L."/>
        </authorList>
    </citation>
    <scope>NUCLEOTIDE SEQUENCE [LARGE SCALE GENOMIC DNA]</scope>
    <source>
        <strain evidence="5 6">CGMCC 1.12159</strain>
    </source>
</reference>
<dbReference type="STRING" id="1195763.ABT56_02770"/>
<dbReference type="EMBL" id="LDOT01000002">
    <property type="protein sequence ID" value="KLV09135.1"/>
    <property type="molecule type" value="Genomic_DNA"/>
</dbReference>
<dbReference type="Pfam" id="PF02810">
    <property type="entry name" value="SEC-C"/>
    <property type="match status" value="1"/>
</dbReference>
<dbReference type="InterPro" id="IPR032710">
    <property type="entry name" value="NTF2-like_dom_sf"/>
</dbReference>
<evidence type="ECO:0000313" key="6">
    <source>
        <dbReference type="Proteomes" id="UP000036097"/>
    </source>
</evidence>
<dbReference type="SUPFAM" id="SSF54427">
    <property type="entry name" value="NTF2-like"/>
    <property type="match status" value="1"/>
</dbReference>
<organism evidence="5 6">
    <name type="scientific">Photobacterium aquae</name>
    <dbReference type="NCBI Taxonomy" id="1195763"/>
    <lineage>
        <taxon>Bacteria</taxon>
        <taxon>Pseudomonadati</taxon>
        <taxon>Pseudomonadota</taxon>
        <taxon>Gammaproteobacteria</taxon>
        <taxon>Vibrionales</taxon>
        <taxon>Vibrionaceae</taxon>
        <taxon>Photobacterium</taxon>
    </lineage>
</organism>
<name>A0A0J1HBU4_9GAMM</name>
<dbReference type="PANTHER" id="PTHR33747:SF1">
    <property type="entry name" value="ADENYLATE CYCLASE-ASSOCIATED CAP C-TERMINAL DOMAIN-CONTAINING PROTEIN"/>
    <property type="match status" value="1"/>
</dbReference>
<evidence type="ECO:0000256" key="3">
    <source>
        <dbReference type="SAM" id="MobiDB-lite"/>
    </source>
</evidence>
<dbReference type="AlphaFoldDB" id="A0A0J1HBU4"/>
<proteinExistence type="inferred from homology"/>
<dbReference type="Proteomes" id="UP000036097">
    <property type="component" value="Unassembled WGS sequence"/>
</dbReference>
<dbReference type="NCBIfam" id="NF002592">
    <property type="entry name" value="PRK02250.1"/>
    <property type="match status" value="1"/>
</dbReference>
<evidence type="ECO:0000259" key="4">
    <source>
        <dbReference type="Pfam" id="PF17775"/>
    </source>
</evidence>
<comment type="similarity">
    <text evidence="1 2">Belongs to the UPF0225 family.</text>
</comment>
<dbReference type="InterPro" id="IPR048469">
    <property type="entry name" value="YchJ-like_M"/>
</dbReference>
<dbReference type="RefSeq" id="WP_047877296.1">
    <property type="nucleotide sequence ID" value="NZ_LDOT01000002.1"/>
</dbReference>
<feature type="region of interest" description="Disordered" evidence="3">
    <location>
        <begin position="136"/>
        <end position="170"/>
    </location>
</feature>
<keyword evidence="6" id="KW-1185">Reference proteome</keyword>
<dbReference type="OrthoDB" id="21421at2"/>
<dbReference type="HAMAP" id="MF_00612">
    <property type="entry name" value="UPF0225"/>
    <property type="match status" value="1"/>
</dbReference>
<feature type="domain" description="YchJ-like middle NTF2-like" evidence="4">
    <location>
        <begin position="33"/>
        <end position="132"/>
    </location>
</feature>
<dbReference type="PANTHER" id="PTHR33747">
    <property type="entry name" value="UPF0225 PROTEIN SCO1677"/>
    <property type="match status" value="1"/>
</dbReference>
<dbReference type="PATRIC" id="fig|1195763.3.peg.601"/>